<dbReference type="InterPro" id="IPR053134">
    <property type="entry name" value="RNA-dir_DNA_polymerase"/>
</dbReference>
<accession>A0A699J0Y1</accession>
<keyword evidence="2" id="KW-0548">Nucleotidyltransferase</keyword>
<proteinExistence type="predicted"/>
<dbReference type="AlphaFoldDB" id="A0A699J0Y1"/>
<feature type="domain" description="Reverse transcriptase" evidence="1">
    <location>
        <begin position="344"/>
        <end position="456"/>
    </location>
</feature>
<dbReference type="Gene3D" id="3.30.70.270">
    <property type="match status" value="1"/>
</dbReference>
<dbReference type="PANTHER" id="PTHR24559">
    <property type="entry name" value="TRANSPOSON TY3-I GAG-POL POLYPROTEIN"/>
    <property type="match status" value="1"/>
</dbReference>
<keyword evidence="2" id="KW-0808">Transferase</keyword>
<gene>
    <name evidence="2" type="ORF">Tci_575050</name>
</gene>
<organism evidence="2">
    <name type="scientific">Tanacetum cinerariifolium</name>
    <name type="common">Dalmatian daisy</name>
    <name type="synonym">Chrysanthemum cinerariifolium</name>
    <dbReference type="NCBI Taxonomy" id="118510"/>
    <lineage>
        <taxon>Eukaryota</taxon>
        <taxon>Viridiplantae</taxon>
        <taxon>Streptophyta</taxon>
        <taxon>Embryophyta</taxon>
        <taxon>Tracheophyta</taxon>
        <taxon>Spermatophyta</taxon>
        <taxon>Magnoliopsida</taxon>
        <taxon>eudicotyledons</taxon>
        <taxon>Gunneridae</taxon>
        <taxon>Pentapetalae</taxon>
        <taxon>asterids</taxon>
        <taxon>campanulids</taxon>
        <taxon>Asterales</taxon>
        <taxon>Asteraceae</taxon>
        <taxon>Asteroideae</taxon>
        <taxon>Anthemideae</taxon>
        <taxon>Anthemidinae</taxon>
        <taxon>Tanacetum</taxon>
    </lineage>
</organism>
<feature type="non-terminal residue" evidence="2">
    <location>
        <position position="1"/>
    </location>
</feature>
<name>A0A699J0Y1_TANCI</name>
<dbReference type="PANTHER" id="PTHR24559:SF444">
    <property type="entry name" value="REVERSE TRANSCRIPTASE DOMAIN-CONTAINING PROTEIN"/>
    <property type="match status" value="1"/>
</dbReference>
<dbReference type="InterPro" id="IPR000477">
    <property type="entry name" value="RT_dom"/>
</dbReference>
<dbReference type="InterPro" id="IPR043128">
    <property type="entry name" value="Rev_trsase/Diguanyl_cyclase"/>
</dbReference>
<dbReference type="SUPFAM" id="SSF56672">
    <property type="entry name" value="DNA/RNA polymerases"/>
    <property type="match status" value="1"/>
</dbReference>
<dbReference type="Gene3D" id="3.10.10.10">
    <property type="entry name" value="HIV Type 1 Reverse Transcriptase, subunit A, domain 1"/>
    <property type="match status" value="1"/>
</dbReference>
<comment type="caution">
    <text evidence="2">The sequence shown here is derived from an EMBL/GenBank/DDBJ whole genome shotgun (WGS) entry which is preliminary data.</text>
</comment>
<reference evidence="2" key="1">
    <citation type="journal article" date="2019" name="Sci. Rep.">
        <title>Draft genome of Tanacetum cinerariifolium, the natural source of mosquito coil.</title>
        <authorList>
            <person name="Yamashiro T."/>
            <person name="Shiraishi A."/>
            <person name="Satake H."/>
            <person name="Nakayama K."/>
        </authorList>
    </citation>
    <scope>NUCLEOTIDE SEQUENCE</scope>
</reference>
<dbReference type="GO" id="GO:0003964">
    <property type="term" value="F:RNA-directed DNA polymerase activity"/>
    <property type="evidence" value="ECO:0007669"/>
    <property type="project" value="UniProtKB-KW"/>
</dbReference>
<dbReference type="InterPro" id="IPR043502">
    <property type="entry name" value="DNA/RNA_pol_sf"/>
</dbReference>
<dbReference type="CDD" id="cd01647">
    <property type="entry name" value="RT_LTR"/>
    <property type="match status" value="1"/>
</dbReference>
<dbReference type="EMBL" id="BKCJ010358297">
    <property type="protein sequence ID" value="GFA03078.1"/>
    <property type="molecule type" value="Genomic_DNA"/>
</dbReference>
<evidence type="ECO:0000259" key="1">
    <source>
        <dbReference type="Pfam" id="PF00078"/>
    </source>
</evidence>
<evidence type="ECO:0000313" key="2">
    <source>
        <dbReference type="EMBL" id="GFA03078.1"/>
    </source>
</evidence>
<dbReference type="Pfam" id="PF00078">
    <property type="entry name" value="RVT_1"/>
    <property type="match status" value="1"/>
</dbReference>
<protein>
    <submittedName>
        <fullName evidence="2">Reverse transcriptase domain-containing protein</fullName>
    </submittedName>
</protein>
<keyword evidence="2" id="KW-0695">RNA-directed DNA polymerase</keyword>
<sequence length="480" mass="54170">AVGTPSTGSGNLYCQWELSPGSGNALCIVFPTTMIVLPPLAKPRTYMLREPIKVVTLTNLKGNNQGRNQFFQGASHGQNPPPAYQAPAYQALGYQAPVHQPPIPRPQVVTTTEFTNYMKANDAILKNMQTNMTSLTNSNLELKNMFGPMIPTTSSSPPKVVERETEVTKDTMPPTNNRSTKDVQPPVVQVETPIPNFEPVVAPIIKPVVAPVNASKPNQKPDSNFLLEEFDAFLALEDDPTLPKVDNSYYDTEGDILLLEAILNDDPSLPLPTQGKYFPQIQKELKIYEAKNDKSSVNEPFEVELKDLLISNTPWVSPVHCVPKKGGFTVVENEENELIPTRLVTEWRVCIDYRKLNEATRKDHFPLLFMDQMLERLTRNEYYCFLDGFSGYFQIPINLKDQEKTTFMFPYGMFAYHRMPFGLCNAPGTFQRCMMAIFHDMIEKTMEVFMDDFLVLGILLELVSPIWIRCLSGVKTPIFV</sequence>